<dbReference type="EC" id="4.2.3.5" evidence="3 7"/>
<reference evidence="9" key="1">
    <citation type="submission" date="2020-10" db="EMBL/GenBank/DDBJ databases">
        <authorList>
            <person name="Gilroy R."/>
        </authorList>
    </citation>
    <scope>NUCLEOTIDE SEQUENCE</scope>
    <source>
        <strain evidence="9">3924</strain>
    </source>
</reference>
<dbReference type="PANTHER" id="PTHR21085">
    <property type="entry name" value="CHORISMATE SYNTHASE"/>
    <property type="match status" value="1"/>
</dbReference>
<feature type="binding site" evidence="7">
    <location>
        <position position="47"/>
    </location>
    <ligand>
        <name>NADP(+)</name>
        <dbReference type="ChEBI" id="CHEBI:58349"/>
    </ligand>
</feature>
<dbReference type="PANTHER" id="PTHR21085:SF0">
    <property type="entry name" value="CHORISMATE SYNTHASE"/>
    <property type="match status" value="1"/>
</dbReference>
<dbReference type="GO" id="GO:0010181">
    <property type="term" value="F:FMN binding"/>
    <property type="evidence" value="ECO:0007669"/>
    <property type="project" value="TreeGrafter"/>
</dbReference>
<dbReference type="InterPro" id="IPR000453">
    <property type="entry name" value="Chorismate_synth"/>
</dbReference>
<dbReference type="InterPro" id="IPR035904">
    <property type="entry name" value="Chorismate_synth_AroC_sf"/>
</dbReference>
<dbReference type="PROSITE" id="PS00788">
    <property type="entry name" value="CHORISMATE_SYNTHASE_2"/>
    <property type="match status" value="1"/>
</dbReference>
<dbReference type="SUPFAM" id="SSF103263">
    <property type="entry name" value="Chorismate synthase, AroC"/>
    <property type="match status" value="1"/>
</dbReference>
<feature type="binding site" evidence="7">
    <location>
        <begin position="299"/>
        <end position="303"/>
    </location>
    <ligand>
        <name>FMN</name>
        <dbReference type="ChEBI" id="CHEBI:58210"/>
    </ligand>
</feature>
<evidence type="ECO:0000256" key="3">
    <source>
        <dbReference type="ARBA" id="ARBA00013036"/>
    </source>
</evidence>
<evidence type="ECO:0000256" key="6">
    <source>
        <dbReference type="ARBA" id="ARBA00023239"/>
    </source>
</evidence>
<dbReference type="NCBIfam" id="NF003793">
    <property type="entry name" value="PRK05382.1"/>
    <property type="match status" value="1"/>
</dbReference>
<comment type="cofactor">
    <cofactor evidence="7 8">
        <name>FMNH2</name>
        <dbReference type="ChEBI" id="CHEBI:57618"/>
    </cofactor>
    <text evidence="7 8">Reduced FMN (FMNH(2)).</text>
</comment>
<comment type="function">
    <text evidence="7">Catalyzes the anti-1,4-elimination of the C-3 phosphate and the C-6 proR hydrogen from 5-enolpyruvylshikimate-3-phosphate (EPSP) to yield chorismate, which is the branch point compound that serves as the starting substrate for the three terminal pathways of aromatic amino acid biosynthesis. This reaction introduces a second double bond into the aromatic ring system.</text>
</comment>
<organism evidence="9 10">
    <name type="scientific">Candidatus Aphodosoma intestinipullorum</name>
    <dbReference type="NCBI Taxonomy" id="2840674"/>
    <lineage>
        <taxon>Bacteria</taxon>
        <taxon>Pseudomonadati</taxon>
        <taxon>Bacteroidota</taxon>
        <taxon>Bacteroidia</taxon>
        <taxon>Bacteroidales</taxon>
        <taxon>Candidatus Aphodosoma</taxon>
    </lineage>
</organism>
<keyword evidence="7" id="KW-0285">Flavoprotein</keyword>
<dbReference type="NCBIfam" id="TIGR00033">
    <property type="entry name" value="aroC"/>
    <property type="match status" value="1"/>
</dbReference>
<accession>A0A940DKS5</accession>
<comment type="catalytic activity">
    <reaction evidence="7 8">
        <text>5-O-(1-carboxyvinyl)-3-phosphoshikimate = chorismate + phosphate</text>
        <dbReference type="Rhea" id="RHEA:21020"/>
        <dbReference type="ChEBI" id="CHEBI:29748"/>
        <dbReference type="ChEBI" id="CHEBI:43474"/>
        <dbReference type="ChEBI" id="CHEBI:57701"/>
        <dbReference type="EC" id="4.2.3.5"/>
    </reaction>
</comment>
<evidence type="ECO:0000256" key="1">
    <source>
        <dbReference type="ARBA" id="ARBA00005044"/>
    </source>
</evidence>
<comment type="pathway">
    <text evidence="1 7 8">Metabolic intermediate biosynthesis; chorismate biosynthesis; chorismate from D-erythrose 4-phosphate and phosphoenolpyruvate: step 7/7.</text>
</comment>
<evidence type="ECO:0000256" key="4">
    <source>
        <dbReference type="ARBA" id="ARBA00022605"/>
    </source>
</evidence>
<dbReference type="PROSITE" id="PS00789">
    <property type="entry name" value="CHORISMATE_SYNTHASE_3"/>
    <property type="match status" value="1"/>
</dbReference>
<name>A0A940DKS5_9BACT</name>
<keyword evidence="7" id="KW-0521">NADP</keyword>
<evidence type="ECO:0000256" key="7">
    <source>
        <dbReference type="HAMAP-Rule" id="MF_00300"/>
    </source>
</evidence>
<dbReference type="Pfam" id="PF01264">
    <property type="entry name" value="Chorismate_synt"/>
    <property type="match status" value="1"/>
</dbReference>
<feature type="binding site" evidence="7">
    <location>
        <position position="325"/>
    </location>
    <ligand>
        <name>FMN</name>
        <dbReference type="ChEBI" id="CHEBI:58210"/>
    </ligand>
</feature>
<dbReference type="GO" id="GO:0008652">
    <property type="term" value="P:amino acid biosynthetic process"/>
    <property type="evidence" value="ECO:0007669"/>
    <property type="project" value="UniProtKB-KW"/>
</dbReference>
<keyword evidence="4 7" id="KW-0028">Amino-acid biosynthesis</keyword>
<comment type="similarity">
    <text evidence="2 7 8">Belongs to the chorismate synthase family.</text>
</comment>
<protein>
    <recommendedName>
        <fullName evidence="3 7">Chorismate synthase</fullName>
        <shortName evidence="7">CS</shortName>
        <ecNumber evidence="3 7">4.2.3.5</ecNumber>
    </recommendedName>
    <alternativeName>
        <fullName evidence="7">5-enolpyruvylshikimate-3-phosphate phospholyase</fullName>
    </alternativeName>
</protein>
<dbReference type="GO" id="GO:0005829">
    <property type="term" value="C:cytosol"/>
    <property type="evidence" value="ECO:0007669"/>
    <property type="project" value="TreeGrafter"/>
</dbReference>
<dbReference type="HAMAP" id="MF_00300">
    <property type="entry name" value="Chorismate_synth"/>
    <property type="match status" value="1"/>
</dbReference>
<gene>
    <name evidence="7 9" type="primary">aroC</name>
    <name evidence="9" type="ORF">IAC51_06905</name>
</gene>
<dbReference type="Proteomes" id="UP000712007">
    <property type="component" value="Unassembled WGS sequence"/>
</dbReference>
<dbReference type="AlphaFoldDB" id="A0A940DKS5"/>
<evidence type="ECO:0000313" key="9">
    <source>
        <dbReference type="EMBL" id="MBO8440363.1"/>
    </source>
</evidence>
<reference evidence="9" key="2">
    <citation type="journal article" date="2021" name="PeerJ">
        <title>Extensive microbial diversity within the chicken gut microbiome revealed by metagenomics and culture.</title>
        <authorList>
            <person name="Gilroy R."/>
            <person name="Ravi A."/>
            <person name="Getino M."/>
            <person name="Pursley I."/>
            <person name="Horton D.L."/>
            <person name="Alikhan N.F."/>
            <person name="Baker D."/>
            <person name="Gharbi K."/>
            <person name="Hall N."/>
            <person name="Watson M."/>
            <person name="Adriaenssens E.M."/>
            <person name="Foster-Nyarko E."/>
            <person name="Jarju S."/>
            <person name="Secka A."/>
            <person name="Antonio M."/>
            <person name="Oren A."/>
            <person name="Chaudhuri R.R."/>
            <person name="La Ragione R."/>
            <person name="Hildebrand F."/>
            <person name="Pallen M.J."/>
        </authorList>
    </citation>
    <scope>NUCLEOTIDE SEQUENCE</scope>
    <source>
        <strain evidence="9">3924</strain>
    </source>
</reference>
<keyword evidence="6 7" id="KW-0456">Lyase</keyword>
<dbReference type="Gene3D" id="3.60.150.10">
    <property type="entry name" value="Chorismate synthase AroC"/>
    <property type="match status" value="1"/>
</dbReference>
<comment type="caution">
    <text evidence="7">Lacks conserved residue(s) required for the propagation of feature annotation.</text>
</comment>
<feature type="binding site" evidence="7">
    <location>
        <begin position="124"/>
        <end position="126"/>
    </location>
    <ligand>
        <name>FMN</name>
        <dbReference type="ChEBI" id="CHEBI:58210"/>
    </ligand>
</feature>
<dbReference type="PIRSF" id="PIRSF001456">
    <property type="entry name" value="Chorismate_synth"/>
    <property type="match status" value="1"/>
</dbReference>
<keyword evidence="7" id="KW-0288">FMN</keyword>
<evidence type="ECO:0000256" key="2">
    <source>
        <dbReference type="ARBA" id="ARBA00008014"/>
    </source>
</evidence>
<dbReference type="CDD" id="cd07304">
    <property type="entry name" value="Chorismate_synthase"/>
    <property type="match status" value="1"/>
</dbReference>
<keyword evidence="7" id="KW-0274">FAD</keyword>
<evidence type="ECO:0000256" key="5">
    <source>
        <dbReference type="ARBA" id="ARBA00023141"/>
    </source>
</evidence>
<evidence type="ECO:0000256" key="8">
    <source>
        <dbReference type="RuleBase" id="RU000605"/>
    </source>
</evidence>
<dbReference type="GO" id="GO:0009073">
    <property type="term" value="P:aromatic amino acid family biosynthetic process"/>
    <property type="evidence" value="ECO:0007669"/>
    <property type="project" value="UniProtKB-KW"/>
</dbReference>
<sequence>MSNTFGNRLRLTTWGESHGAAIGGVIDGFPSGFRIDNAMIDSDLRRRATGNLPSASSRKETDRVEFLSGLTDGMTLGTPIAFMIRNSDCRSGDYEEFKDVFRPSHADYTYQAKYGLRDWRGGGRASARETAVRVVAGAMARQWLMEHGVTVSAFTSRVGKVSMDGSYTDYELDAARLTRFGTLDRDMDDCVEEYLASLRSVGDTVGGTATCVVRGLKAGVGEPLYDKLSARLAYAVMSIPAAKGFDYGVGFDGIDMTGLEQNDAFVWRDGEVHTLTNRSGGIQGGISNGEDICFRVVFKPIPSIAMEQSTVNATGDEVRLQVRGRHDVTVFPRVLPVVEAMAALTVMDLML</sequence>
<feature type="binding site" evidence="7">
    <location>
        <position position="284"/>
    </location>
    <ligand>
        <name>FMN</name>
        <dbReference type="ChEBI" id="CHEBI:58210"/>
    </ligand>
</feature>
<keyword evidence="5 7" id="KW-0057">Aromatic amino acid biosynthesis</keyword>
<dbReference type="InterPro" id="IPR020541">
    <property type="entry name" value="Chorismate_synthase_CS"/>
</dbReference>
<evidence type="ECO:0000313" key="10">
    <source>
        <dbReference type="Proteomes" id="UP000712007"/>
    </source>
</evidence>
<proteinExistence type="inferred from homology"/>
<dbReference type="GO" id="GO:0009423">
    <property type="term" value="P:chorismate biosynthetic process"/>
    <property type="evidence" value="ECO:0007669"/>
    <property type="project" value="UniProtKB-UniRule"/>
</dbReference>
<dbReference type="GO" id="GO:0004107">
    <property type="term" value="F:chorismate synthase activity"/>
    <property type="evidence" value="ECO:0007669"/>
    <property type="project" value="UniProtKB-UniRule"/>
</dbReference>
<dbReference type="EMBL" id="JADIMV010000118">
    <property type="protein sequence ID" value="MBO8440363.1"/>
    <property type="molecule type" value="Genomic_DNA"/>
</dbReference>
<dbReference type="PROSITE" id="PS00787">
    <property type="entry name" value="CHORISMATE_SYNTHASE_1"/>
    <property type="match status" value="1"/>
</dbReference>
<comment type="caution">
    <text evidence="9">The sequence shown here is derived from an EMBL/GenBank/DDBJ whole genome shotgun (WGS) entry which is preliminary data.</text>
</comment>
<comment type="subunit">
    <text evidence="7">Homotetramer.</text>
</comment>